<evidence type="ECO:0000313" key="13">
    <source>
        <dbReference type="Proteomes" id="UP000299102"/>
    </source>
</evidence>
<evidence type="ECO:0000256" key="3">
    <source>
        <dbReference type="ARBA" id="ARBA00022737"/>
    </source>
</evidence>
<proteinExistence type="predicted"/>
<dbReference type="STRING" id="151549.A0A4C1WXQ5"/>
<keyword evidence="7" id="KW-0238">DNA-binding</keyword>
<evidence type="ECO:0000256" key="1">
    <source>
        <dbReference type="ARBA" id="ARBA00004123"/>
    </source>
</evidence>
<dbReference type="GO" id="GO:0008270">
    <property type="term" value="F:zinc ion binding"/>
    <property type="evidence" value="ECO:0007669"/>
    <property type="project" value="UniProtKB-KW"/>
</dbReference>
<dbReference type="PROSITE" id="PS50157">
    <property type="entry name" value="ZINC_FINGER_C2H2_2"/>
    <property type="match status" value="1"/>
</dbReference>
<dbReference type="InterPro" id="IPR036236">
    <property type="entry name" value="Znf_C2H2_sf"/>
</dbReference>
<evidence type="ECO:0000259" key="11">
    <source>
        <dbReference type="PROSITE" id="PS50157"/>
    </source>
</evidence>
<evidence type="ECO:0000256" key="4">
    <source>
        <dbReference type="ARBA" id="ARBA00022771"/>
    </source>
</evidence>
<dbReference type="Proteomes" id="UP000299102">
    <property type="component" value="Unassembled WGS sequence"/>
</dbReference>
<dbReference type="Gene3D" id="3.30.160.60">
    <property type="entry name" value="Classic Zinc Finger"/>
    <property type="match status" value="1"/>
</dbReference>
<gene>
    <name evidence="12" type="primary">Kr</name>
    <name evidence="12" type="ORF">EVAR_42628_1</name>
</gene>
<evidence type="ECO:0000256" key="8">
    <source>
        <dbReference type="ARBA" id="ARBA00023163"/>
    </source>
</evidence>
<accession>A0A4C1WXQ5</accession>
<evidence type="ECO:0000313" key="12">
    <source>
        <dbReference type="EMBL" id="GBP55452.1"/>
    </source>
</evidence>
<keyword evidence="4 10" id="KW-0863">Zinc-finger</keyword>
<organism evidence="12 13">
    <name type="scientific">Eumeta variegata</name>
    <name type="common">Bagworm moth</name>
    <name type="synonym">Eumeta japonica</name>
    <dbReference type="NCBI Taxonomy" id="151549"/>
    <lineage>
        <taxon>Eukaryota</taxon>
        <taxon>Metazoa</taxon>
        <taxon>Ecdysozoa</taxon>
        <taxon>Arthropoda</taxon>
        <taxon>Hexapoda</taxon>
        <taxon>Insecta</taxon>
        <taxon>Pterygota</taxon>
        <taxon>Neoptera</taxon>
        <taxon>Endopterygota</taxon>
        <taxon>Lepidoptera</taxon>
        <taxon>Glossata</taxon>
        <taxon>Ditrysia</taxon>
        <taxon>Tineoidea</taxon>
        <taxon>Psychidae</taxon>
        <taxon>Oiketicinae</taxon>
        <taxon>Eumeta</taxon>
    </lineage>
</organism>
<dbReference type="SUPFAM" id="SSF57667">
    <property type="entry name" value="beta-beta-alpha zinc fingers"/>
    <property type="match status" value="1"/>
</dbReference>
<sequence length="74" mass="8622">MIYGLKPFACTLCPKSFTKKHHLKTHLNYHTGDKPYSCPPLSSRLFSVFQHADPSQEMQRSGTQYHHLMSFLRI</sequence>
<dbReference type="EMBL" id="BGZK01000669">
    <property type="protein sequence ID" value="GBP55452.1"/>
    <property type="molecule type" value="Genomic_DNA"/>
</dbReference>
<evidence type="ECO:0000256" key="6">
    <source>
        <dbReference type="ARBA" id="ARBA00023015"/>
    </source>
</evidence>
<keyword evidence="3" id="KW-0677">Repeat</keyword>
<dbReference type="FunFam" id="3.30.160.60:FF:000322">
    <property type="entry name" value="GDNF-inducible zinc finger protein 1"/>
    <property type="match status" value="1"/>
</dbReference>
<keyword evidence="6" id="KW-0805">Transcription regulation</keyword>
<keyword evidence="9" id="KW-0539">Nucleus</keyword>
<feature type="domain" description="C2H2-type" evidence="11">
    <location>
        <begin position="8"/>
        <end position="35"/>
    </location>
</feature>
<dbReference type="InterPro" id="IPR013087">
    <property type="entry name" value="Znf_C2H2_type"/>
</dbReference>
<keyword evidence="13" id="KW-1185">Reference proteome</keyword>
<evidence type="ECO:0000256" key="10">
    <source>
        <dbReference type="PROSITE-ProRule" id="PRU00042"/>
    </source>
</evidence>
<dbReference type="GO" id="GO:0005634">
    <property type="term" value="C:nucleus"/>
    <property type="evidence" value="ECO:0007669"/>
    <property type="project" value="UniProtKB-SubCell"/>
</dbReference>
<comment type="caution">
    <text evidence="12">The sequence shown here is derived from an EMBL/GenBank/DDBJ whole genome shotgun (WGS) entry which is preliminary data.</text>
</comment>
<keyword evidence="5" id="KW-0862">Zinc</keyword>
<dbReference type="AlphaFoldDB" id="A0A4C1WXQ5"/>
<dbReference type="OrthoDB" id="6077919at2759"/>
<reference evidence="12 13" key="1">
    <citation type="journal article" date="2019" name="Commun. Biol.">
        <title>The bagworm genome reveals a unique fibroin gene that provides high tensile strength.</title>
        <authorList>
            <person name="Kono N."/>
            <person name="Nakamura H."/>
            <person name="Ohtoshi R."/>
            <person name="Tomita M."/>
            <person name="Numata K."/>
            <person name="Arakawa K."/>
        </authorList>
    </citation>
    <scope>NUCLEOTIDE SEQUENCE [LARGE SCALE GENOMIC DNA]</scope>
</reference>
<evidence type="ECO:0000256" key="2">
    <source>
        <dbReference type="ARBA" id="ARBA00022723"/>
    </source>
</evidence>
<dbReference type="GO" id="GO:0003677">
    <property type="term" value="F:DNA binding"/>
    <property type="evidence" value="ECO:0007669"/>
    <property type="project" value="UniProtKB-KW"/>
</dbReference>
<protein>
    <submittedName>
        <fullName evidence="12">Protein krueppel</fullName>
    </submittedName>
</protein>
<name>A0A4C1WXQ5_EUMVA</name>
<evidence type="ECO:0000256" key="7">
    <source>
        <dbReference type="ARBA" id="ARBA00023125"/>
    </source>
</evidence>
<keyword evidence="2" id="KW-0479">Metal-binding</keyword>
<dbReference type="PROSITE" id="PS00028">
    <property type="entry name" value="ZINC_FINGER_C2H2_1"/>
    <property type="match status" value="1"/>
</dbReference>
<evidence type="ECO:0000256" key="9">
    <source>
        <dbReference type="ARBA" id="ARBA00023242"/>
    </source>
</evidence>
<comment type="subcellular location">
    <subcellularLocation>
        <location evidence="1">Nucleus</location>
    </subcellularLocation>
</comment>
<evidence type="ECO:0000256" key="5">
    <source>
        <dbReference type="ARBA" id="ARBA00022833"/>
    </source>
</evidence>
<keyword evidence="8" id="KW-0804">Transcription</keyword>